<comment type="caution">
    <text evidence="1">The sequence shown here is derived from an EMBL/GenBank/DDBJ whole genome shotgun (WGS) entry which is preliminary data.</text>
</comment>
<name>A0A1B5L1C1_USTVR</name>
<evidence type="ECO:0000313" key="1">
    <source>
        <dbReference type="EMBL" id="GAO17224.1"/>
    </source>
</evidence>
<evidence type="ECO:0000313" key="2">
    <source>
        <dbReference type="Proteomes" id="UP000054053"/>
    </source>
</evidence>
<protein>
    <submittedName>
        <fullName evidence="1">Uncharacterized protein</fullName>
    </submittedName>
</protein>
<dbReference type="EMBL" id="BBTG02000052">
    <property type="protein sequence ID" value="GAO17224.1"/>
    <property type="molecule type" value="Genomic_DNA"/>
</dbReference>
<proteinExistence type="predicted"/>
<reference evidence="2" key="1">
    <citation type="journal article" date="2016" name="Genome Announc.">
        <title>Genome sequence of Ustilaginoidea virens IPU010, a rice pathogenic fungus causing false smut.</title>
        <authorList>
            <person name="Kumagai T."/>
            <person name="Ishii T."/>
            <person name="Terai G."/>
            <person name="Umemura M."/>
            <person name="Machida M."/>
            <person name="Asai K."/>
        </authorList>
    </citation>
    <scope>NUCLEOTIDE SEQUENCE [LARGE SCALE GENOMIC DNA]</scope>
    <source>
        <strain evidence="2">IPU010</strain>
    </source>
</reference>
<dbReference type="Proteomes" id="UP000054053">
    <property type="component" value="Unassembled WGS sequence"/>
</dbReference>
<organism evidence="1 2">
    <name type="scientific">Ustilaginoidea virens</name>
    <name type="common">Rice false smut fungus</name>
    <name type="synonym">Villosiclava virens</name>
    <dbReference type="NCBI Taxonomy" id="1159556"/>
    <lineage>
        <taxon>Eukaryota</taxon>
        <taxon>Fungi</taxon>
        <taxon>Dikarya</taxon>
        <taxon>Ascomycota</taxon>
        <taxon>Pezizomycotina</taxon>
        <taxon>Sordariomycetes</taxon>
        <taxon>Hypocreomycetidae</taxon>
        <taxon>Hypocreales</taxon>
        <taxon>Clavicipitaceae</taxon>
        <taxon>Ustilaginoidea</taxon>
    </lineage>
</organism>
<sequence length="284" mass="32072">MDQGRIKAPFVMRYKYDWDVWYRCIKNKAINDGIWVFIDPATDVILNWPQMPDYTETEPDAAGAVHAPAAESIASPLPSSSSDGTELSITTGVYEHLFMTSVSNRPSERYGPHETSHGDRKEESTCIYSWMGSSPRSDIGLKRLDGGFSEIAATEGSIRGKLRKLHRLVRPDLETLAEIAEETLVRLLGADLDDELDEWLVKLDQLYSRCEALIGSSFIARCNNAVITLLKAIGRRFPKLQSDLRGTLRAAKTSSNPLDFHKVINHVRQHIGFTEYEYDYLFVE</sequence>
<gene>
    <name evidence="1" type="ORF">UVI_02057390</name>
</gene>
<accession>A0A1B5L1C1</accession>
<dbReference type="AlphaFoldDB" id="A0A1B5L1C1"/>